<dbReference type="PROSITE" id="PS50887">
    <property type="entry name" value="GGDEF"/>
    <property type="match status" value="1"/>
</dbReference>
<evidence type="ECO:0000256" key="8">
    <source>
        <dbReference type="SAM" id="Phobius"/>
    </source>
</evidence>
<dbReference type="InterPro" id="IPR000160">
    <property type="entry name" value="GGDEF_dom"/>
</dbReference>
<dbReference type="GO" id="GO:0005886">
    <property type="term" value="C:plasma membrane"/>
    <property type="evidence" value="ECO:0007669"/>
    <property type="project" value="UniProtKB-SubCell"/>
</dbReference>
<dbReference type="GO" id="GO:0043709">
    <property type="term" value="P:cell adhesion involved in single-species biofilm formation"/>
    <property type="evidence" value="ECO:0007669"/>
    <property type="project" value="TreeGrafter"/>
</dbReference>
<name>F2LX29_HIPMA</name>
<dbReference type="Proteomes" id="UP000008139">
    <property type="component" value="Chromosome"/>
</dbReference>
<evidence type="ECO:0000259" key="10">
    <source>
        <dbReference type="PROSITE" id="PS50887"/>
    </source>
</evidence>
<dbReference type="STRING" id="760142.Hipma_0107"/>
<feature type="transmembrane region" description="Helical" evidence="8">
    <location>
        <begin position="222"/>
        <end position="247"/>
    </location>
</feature>
<evidence type="ECO:0000256" key="1">
    <source>
        <dbReference type="ARBA" id="ARBA00004651"/>
    </source>
</evidence>
<keyword evidence="5 8" id="KW-1133">Transmembrane helix</keyword>
<accession>F2LX29</accession>
<feature type="domain" description="HAMP" evidence="9">
    <location>
        <begin position="250"/>
        <end position="302"/>
    </location>
</feature>
<feature type="transmembrane region" description="Helical" evidence="8">
    <location>
        <begin position="17"/>
        <end position="36"/>
    </location>
</feature>
<evidence type="ECO:0000256" key="4">
    <source>
        <dbReference type="ARBA" id="ARBA00022692"/>
    </source>
</evidence>
<dbReference type="Pfam" id="PF08269">
    <property type="entry name" value="dCache_2"/>
    <property type="match status" value="1"/>
</dbReference>
<dbReference type="OrthoDB" id="5411762at2"/>
<dbReference type="Gene3D" id="3.30.450.20">
    <property type="entry name" value="PAS domain"/>
    <property type="match status" value="1"/>
</dbReference>
<dbReference type="InterPro" id="IPR043128">
    <property type="entry name" value="Rev_trsase/Diguanyl_cyclase"/>
</dbReference>
<dbReference type="EMBL" id="CP002606">
    <property type="protein sequence ID" value="AEA33087.1"/>
    <property type="molecule type" value="Genomic_DNA"/>
</dbReference>
<dbReference type="GO" id="GO:0007165">
    <property type="term" value="P:signal transduction"/>
    <property type="evidence" value="ECO:0007669"/>
    <property type="project" value="InterPro"/>
</dbReference>
<dbReference type="SMART" id="SM00267">
    <property type="entry name" value="GGDEF"/>
    <property type="match status" value="1"/>
</dbReference>
<dbReference type="InterPro" id="IPR003660">
    <property type="entry name" value="HAMP_dom"/>
</dbReference>
<dbReference type="HOGENOM" id="CLU_436014_0_0_7"/>
<dbReference type="KEGG" id="hmr:Hipma_0107"/>
<dbReference type="InParanoid" id="F2LX29"/>
<reference evidence="12" key="2">
    <citation type="submission" date="2011-03" db="EMBL/GenBank/DDBJ databases">
        <title>The complete genome of Hippea maritima DSM 10411.</title>
        <authorList>
            <consortium name="US DOE Joint Genome Institute (JGI-PGF)"/>
            <person name="Lucas S."/>
            <person name="Copeland A."/>
            <person name="Lapidus A."/>
            <person name="Bruce D."/>
            <person name="Goodwin L."/>
            <person name="Pitluck S."/>
            <person name="Peters L."/>
            <person name="Kyrpides N."/>
            <person name="Mavromatis K."/>
            <person name="Pagani I."/>
            <person name="Ivanova N."/>
            <person name="Mikhailova N."/>
            <person name="Lu M."/>
            <person name="Detter J.C."/>
            <person name="Tapia R."/>
            <person name="Han C."/>
            <person name="Land M."/>
            <person name="Hauser L."/>
            <person name="Markowitz V."/>
            <person name="Cheng J.-F."/>
            <person name="Hugenholtz P."/>
            <person name="Woyke T."/>
            <person name="Wu D."/>
            <person name="Spring S."/>
            <person name="Schroeder M."/>
            <person name="Brambilla E."/>
            <person name="Klenk H.-P."/>
            <person name="Eisen J.A."/>
        </authorList>
    </citation>
    <scope>NUCLEOTIDE SEQUENCE [LARGE SCALE GENOMIC DNA]</scope>
    <source>
        <strain evidence="12">ATCC 700847 / DSM 10411 / MH2</strain>
    </source>
</reference>
<protein>
    <recommendedName>
        <fullName evidence="2">diguanylate cyclase</fullName>
        <ecNumber evidence="2">2.7.7.65</ecNumber>
    </recommendedName>
</protein>
<dbReference type="Pfam" id="PF00990">
    <property type="entry name" value="GGDEF"/>
    <property type="match status" value="1"/>
</dbReference>
<dbReference type="Gene3D" id="3.30.70.270">
    <property type="match status" value="1"/>
</dbReference>
<dbReference type="InterPro" id="IPR050469">
    <property type="entry name" value="Diguanylate_Cyclase"/>
</dbReference>
<dbReference type="FunFam" id="3.30.70.270:FF:000001">
    <property type="entry name" value="Diguanylate cyclase domain protein"/>
    <property type="match status" value="1"/>
</dbReference>
<dbReference type="AlphaFoldDB" id="F2LX29"/>
<keyword evidence="3" id="KW-1003">Cell membrane</keyword>
<keyword evidence="12" id="KW-1185">Reference proteome</keyword>
<dbReference type="InterPro" id="IPR029787">
    <property type="entry name" value="Nucleotide_cyclase"/>
</dbReference>
<keyword evidence="6 8" id="KW-0472">Membrane</keyword>
<evidence type="ECO:0000313" key="11">
    <source>
        <dbReference type="EMBL" id="AEA33087.1"/>
    </source>
</evidence>
<gene>
    <name evidence="11" type="ordered locus">Hipma_0107</name>
</gene>
<dbReference type="SUPFAM" id="SSF55073">
    <property type="entry name" value="Nucleotide cyclase"/>
    <property type="match status" value="1"/>
</dbReference>
<dbReference type="eggNOG" id="COG4564">
    <property type="taxonomic scope" value="Bacteria"/>
</dbReference>
<proteinExistence type="predicted"/>
<evidence type="ECO:0000313" key="12">
    <source>
        <dbReference type="Proteomes" id="UP000008139"/>
    </source>
</evidence>
<evidence type="ECO:0000256" key="3">
    <source>
        <dbReference type="ARBA" id="ARBA00022475"/>
    </source>
</evidence>
<dbReference type="RefSeq" id="WP_013681132.1">
    <property type="nucleotide sequence ID" value="NC_015318.1"/>
</dbReference>
<comment type="catalytic activity">
    <reaction evidence="7">
        <text>2 GTP = 3',3'-c-di-GMP + 2 diphosphate</text>
        <dbReference type="Rhea" id="RHEA:24898"/>
        <dbReference type="ChEBI" id="CHEBI:33019"/>
        <dbReference type="ChEBI" id="CHEBI:37565"/>
        <dbReference type="ChEBI" id="CHEBI:58805"/>
        <dbReference type="EC" id="2.7.7.65"/>
    </reaction>
</comment>
<dbReference type="NCBIfam" id="TIGR00254">
    <property type="entry name" value="GGDEF"/>
    <property type="match status" value="1"/>
</dbReference>
<dbReference type="eggNOG" id="COG3706">
    <property type="taxonomic scope" value="Bacteria"/>
</dbReference>
<keyword evidence="4 8" id="KW-0812">Transmembrane</keyword>
<dbReference type="InterPro" id="IPR033480">
    <property type="entry name" value="sCache_2"/>
</dbReference>
<dbReference type="SMART" id="SM01049">
    <property type="entry name" value="Cache_2"/>
    <property type="match status" value="1"/>
</dbReference>
<evidence type="ECO:0000259" key="9">
    <source>
        <dbReference type="PROSITE" id="PS50885"/>
    </source>
</evidence>
<dbReference type="CDD" id="cd06225">
    <property type="entry name" value="HAMP"/>
    <property type="match status" value="1"/>
</dbReference>
<dbReference type="CDD" id="cd01949">
    <property type="entry name" value="GGDEF"/>
    <property type="match status" value="1"/>
</dbReference>
<evidence type="ECO:0000256" key="5">
    <source>
        <dbReference type="ARBA" id="ARBA00022989"/>
    </source>
</evidence>
<dbReference type="InterPro" id="IPR004010">
    <property type="entry name" value="Double_Cache_2"/>
</dbReference>
<sequence>MEELKGWFFSRSIKFKILFSYLISIILIGIIGYSYYVMGNIKSIKREAAIYRKNLEDNQKKMVRNVVNIALDGIDKYYDAYKNKEMSEEEAIKKSIEFINAIRYNIGKNINVYDYVWINTLDGVMVLDPPKPELNGKNVWNFKDKNGVYLFREMARVIETQGGGFVEYCWPKLGSNSKGCYPKVSYVGYFYPWKWVVGSGFYLDDLDKAVDGFLKRKEKDMFITTVNSLIAGGLISVVAGFVFFFIVSCITNRLREVGELSKKLAEEEVSPQLKLPYKGDDELGILVKNFNDFIDESYKLMLFKKTIEEDVDVNAVYRRLFDLLKDDFGIRQFNVYEVNNSKSSMKQIIVYETEKMACKQDILLSCNLCRCVRTAKEVDSFVEKNVCLSFIEHDKNHVCIPLLVGGTVGSVVQLIFEEKQKTKEIEKKIKRVKVFLKEAAPVIEAKRLLSQLKESTMRDPLTGLYNRRFLDEFAATFSATVKRRNTLAGILMCDVDFFKQVNDVYGHNVGDEVLRGVVRAIAKSIRESDIAVRFGGEEFLVLLQDVDEKSVLEIAERIRSDVEKTEITVQGNVIKKTLSIGVSIFPKDSKNLWQCIKFSDVAMYKAKEAGRNRVVRFEPDMWTEESY</sequence>
<dbReference type="Gene3D" id="6.10.340.10">
    <property type="match status" value="1"/>
</dbReference>
<dbReference type="EC" id="2.7.7.65" evidence="2"/>
<reference evidence="11 12" key="1">
    <citation type="journal article" date="2011" name="Stand. Genomic Sci.">
        <title>Complete genome sequence of the thermophilic sulfur-reducer Hippea maritima type strain (MH(2)).</title>
        <authorList>
            <person name="Huntemann M."/>
            <person name="Lu M."/>
            <person name="Nolan M."/>
            <person name="Lapidus A."/>
            <person name="Lucas S."/>
            <person name="Hammon N."/>
            <person name="Deshpande S."/>
            <person name="Cheng J.F."/>
            <person name="Tapia R."/>
            <person name="Han C."/>
            <person name="Goodwin L."/>
            <person name="Pitluck S."/>
            <person name="Liolios K."/>
            <person name="Pagani I."/>
            <person name="Ivanova N."/>
            <person name="Ovchinikova G."/>
            <person name="Pati A."/>
            <person name="Chen A."/>
            <person name="Palaniappan K."/>
            <person name="Land M."/>
            <person name="Hauser L."/>
            <person name="Jeffries C.D."/>
            <person name="Detter J.C."/>
            <person name="Brambilla E.M."/>
            <person name="Rohde M."/>
            <person name="Spring S."/>
            <person name="Goker M."/>
            <person name="Woyke T."/>
            <person name="Bristow J."/>
            <person name="Eisen J.A."/>
            <person name="Markowitz V."/>
            <person name="Hugenholtz P."/>
            <person name="Kyrpides N.C."/>
            <person name="Klenk H.P."/>
            <person name="Mavromatis K."/>
        </authorList>
    </citation>
    <scope>NUCLEOTIDE SEQUENCE [LARGE SCALE GENOMIC DNA]</scope>
    <source>
        <strain evidence="12">ATCC 700847 / DSM 10411 / MH2</strain>
    </source>
</reference>
<evidence type="ECO:0000256" key="6">
    <source>
        <dbReference type="ARBA" id="ARBA00023136"/>
    </source>
</evidence>
<evidence type="ECO:0000256" key="7">
    <source>
        <dbReference type="ARBA" id="ARBA00034247"/>
    </source>
</evidence>
<dbReference type="FunCoup" id="F2LX29">
    <property type="interactions" value="58"/>
</dbReference>
<dbReference type="PANTHER" id="PTHR45138:SF9">
    <property type="entry name" value="DIGUANYLATE CYCLASE DGCM-RELATED"/>
    <property type="match status" value="1"/>
</dbReference>
<feature type="domain" description="GGDEF" evidence="10">
    <location>
        <begin position="486"/>
        <end position="619"/>
    </location>
</feature>
<organism evidence="11 12">
    <name type="scientific">Hippea maritima (strain ATCC 700847 / DSM 10411 / MH2)</name>
    <dbReference type="NCBI Taxonomy" id="760142"/>
    <lineage>
        <taxon>Bacteria</taxon>
        <taxon>Pseudomonadati</taxon>
        <taxon>Campylobacterota</taxon>
        <taxon>Desulfurellia</taxon>
        <taxon>Desulfurellales</taxon>
        <taxon>Hippeaceae</taxon>
        <taxon>Hippea</taxon>
    </lineage>
</organism>
<dbReference type="GO" id="GO:1902201">
    <property type="term" value="P:negative regulation of bacterial-type flagellum-dependent cell motility"/>
    <property type="evidence" value="ECO:0007669"/>
    <property type="project" value="TreeGrafter"/>
</dbReference>
<dbReference type="PANTHER" id="PTHR45138">
    <property type="entry name" value="REGULATORY COMPONENTS OF SENSORY TRANSDUCTION SYSTEM"/>
    <property type="match status" value="1"/>
</dbReference>
<dbReference type="PROSITE" id="PS50885">
    <property type="entry name" value="HAMP"/>
    <property type="match status" value="1"/>
</dbReference>
<evidence type="ECO:0000256" key="2">
    <source>
        <dbReference type="ARBA" id="ARBA00012528"/>
    </source>
</evidence>
<comment type="subcellular location">
    <subcellularLocation>
        <location evidence="1">Cell membrane</location>
        <topology evidence="1">Multi-pass membrane protein</topology>
    </subcellularLocation>
</comment>
<dbReference type="GO" id="GO:0052621">
    <property type="term" value="F:diguanylate cyclase activity"/>
    <property type="evidence" value="ECO:0007669"/>
    <property type="project" value="UniProtKB-EC"/>
</dbReference>